<dbReference type="AlphaFoldDB" id="X0YLC8"/>
<dbReference type="EMBL" id="BART01008711">
    <property type="protein sequence ID" value="GAG57014.1"/>
    <property type="molecule type" value="Genomic_DNA"/>
</dbReference>
<feature type="non-terminal residue" evidence="1">
    <location>
        <position position="186"/>
    </location>
</feature>
<evidence type="ECO:0000313" key="1">
    <source>
        <dbReference type="EMBL" id="GAG57014.1"/>
    </source>
</evidence>
<gene>
    <name evidence="1" type="ORF">S01H4_19517</name>
</gene>
<proteinExistence type="predicted"/>
<comment type="caution">
    <text evidence="1">The sequence shown here is derived from an EMBL/GenBank/DDBJ whole genome shotgun (WGS) entry which is preliminary data.</text>
</comment>
<accession>X0YLC8</accession>
<reference evidence="1" key="1">
    <citation type="journal article" date="2014" name="Front. Microbiol.">
        <title>High frequency of phylogenetically diverse reductive dehalogenase-homologous genes in deep subseafloor sedimentary metagenomes.</title>
        <authorList>
            <person name="Kawai M."/>
            <person name="Futagami T."/>
            <person name="Toyoda A."/>
            <person name="Takaki Y."/>
            <person name="Nishi S."/>
            <person name="Hori S."/>
            <person name="Arai W."/>
            <person name="Tsubouchi T."/>
            <person name="Morono Y."/>
            <person name="Uchiyama I."/>
            <person name="Ito T."/>
            <person name="Fujiyama A."/>
            <person name="Inagaki F."/>
            <person name="Takami H."/>
        </authorList>
    </citation>
    <scope>NUCLEOTIDE SEQUENCE</scope>
    <source>
        <strain evidence="1">Expedition CK06-06</strain>
    </source>
</reference>
<sequence>MPLPAQPVEVELGKERLHIQKDVRCDGSLASNTPDLVVFNPDLDSGQINYSLRIKAGQSLHLNRDQPYQEHLFHKPRKAFRRNFHLDHAGEKLIFRDSNAEHKTFVTVLEQTLEQSPIVTQRRNAIDEIIALFGGPLEAMPPDQALATIQQVNALLQKDAFRTEDASGTAGGLVELPAHITPVVIG</sequence>
<name>X0YLC8_9ZZZZ</name>
<organism evidence="1">
    <name type="scientific">marine sediment metagenome</name>
    <dbReference type="NCBI Taxonomy" id="412755"/>
    <lineage>
        <taxon>unclassified sequences</taxon>
        <taxon>metagenomes</taxon>
        <taxon>ecological metagenomes</taxon>
    </lineage>
</organism>
<protein>
    <submittedName>
        <fullName evidence="1">Uncharacterized protein</fullName>
    </submittedName>
</protein>